<evidence type="ECO:0000313" key="1">
    <source>
        <dbReference type="EMBL" id="BDM71954.1"/>
    </source>
</evidence>
<evidence type="ECO:0000313" key="2">
    <source>
        <dbReference type="Proteomes" id="UP001059597"/>
    </source>
</evidence>
<sequence length="112" mass="11498">MTTGAFHAPFTARGAGGVPECAGWCGVPREPLRASFRPDVLDLCQVNRESSARSSSEGVANGGVSAIALAGSVIVGLLSVPEPRRGIVRTGMPVATHRSSTGQKVWPESVVG</sequence>
<gene>
    <name evidence="1" type="ORF">HEK616_54410</name>
</gene>
<name>A0ABM8A006_STRNI</name>
<reference evidence="1" key="1">
    <citation type="submission" date="2022-06" db="EMBL/GenBank/DDBJ databases">
        <title>Complete genome sequence of Streptomyces nigrescens HEK616.</title>
        <authorList>
            <person name="Asamizu S."/>
            <person name="Onaka H."/>
        </authorList>
    </citation>
    <scope>NUCLEOTIDE SEQUENCE</scope>
    <source>
        <strain evidence="1">HEK616</strain>
    </source>
</reference>
<proteinExistence type="predicted"/>
<dbReference type="Proteomes" id="UP001059597">
    <property type="component" value="Chromosome"/>
</dbReference>
<protein>
    <submittedName>
        <fullName evidence="1">Uncharacterized protein</fullName>
    </submittedName>
</protein>
<accession>A0ABM8A006</accession>
<dbReference type="EMBL" id="AP026073">
    <property type="protein sequence ID" value="BDM71954.1"/>
    <property type="molecule type" value="Genomic_DNA"/>
</dbReference>
<keyword evidence="2" id="KW-1185">Reference proteome</keyword>
<organism evidence="1 2">
    <name type="scientific">Streptomyces nigrescens</name>
    <dbReference type="NCBI Taxonomy" id="1920"/>
    <lineage>
        <taxon>Bacteria</taxon>
        <taxon>Bacillati</taxon>
        <taxon>Actinomycetota</taxon>
        <taxon>Actinomycetes</taxon>
        <taxon>Kitasatosporales</taxon>
        <taxon>Streptomycetaceae</taxon>
        <taxon>Streptomyces</taxon>
    </lineage>
</organism>